<dbReference type="AlphaFoldDB" id="A0A7Z1GTN1"/>
<keyword evidence="3" id="KW-1133">Transmembrane helix</keyword>
<dbReference type="CDD" id="cd01949">
    <property type="entry name" value="GGDEF"/>
    <property type="match status" value="1"/>
</dbReference>
<accession>A0A7Z1GTN1</accession>
<dbReference type="Pfam" id="PF13188">
    <property type="entry name" value="PAS_8"/>
    <property type="match status" value="1"/>
</dbReference>
<name>A0A7Z1GTN1_9PSED</name>
<dbReference type="InterPro" id="IPR000160">
    <property type="entry name" value="GGDEF_dom"/>
</dbReference>
<proteinExistence type="predicted"/>
<feature type="transmembrane region" description="Helical" evidence="3">
    <location>
        <begin position="35"/>
        <end position="57"/>
    </location>
</feature>
<evidence type="ECO:0000256" key="2">
    <source>
        <dbReference type="ARBA" id="ARBA00004533"/>
    </source>
</evidence>
<dbReference type="SMART" id="SM00267">
    <property type="entry name" value="GGDEF"/>
    <property type="match status" value="1"/>
</dbReference>
<evidence type="ECO:0000259" key="6">
    <source>
        <dbReference type="PROSITE" id="PS50887"/>
    </source>
</evidence>
<dbReference type="InterPro" id="IPR052155">
    <property type="entry name" value="Biofilm_reg_signaling"/>
</dbReference>
<dbReference type="InterPro" id="IPR001633">
    <property type="entry name" value="EAL_dom"/>
</dbReference>
<dbReference type="FunFam" id="3.30.70.270:FF:000001">
    <property type="entry name" value="Diguanylate cyclase domain protein"/>
    <property type="match status" value="1"/>
</dbReference>
<dbReference type="InterPro" id="IPR035919">
    <property type="entry name" value="EAL_sf"/>
</dbReference>
<dbReference type="SUPFAM" id="SSF141868">
    <property type="entry name" value="EAL domain-like"/>
    <property type="match status" value="1"/>
</dbReference>
<dbReference type="PROSITE" id="PS50112">
    <property type="entry name" value="PAS"/>
    <property type="match status" value="1"/>
</dbReference>
<protein>
    <submittedName>
        <fullName evidence="7">PAS domain S-box-containing protein/diguanylate cyclase (GGDEF)-like protein</fullName>
    </submittedName>
</protein>
<organism evidence="7 8">
    <name type="scientific">Pseudomonas poae</name>
    <dbReference type="NCBI Taxonomy" id="200451"/>
    <lineage>
        <taxon>Bacteria</taxon>
        <taxon>Pseudomonadati</taxon>
        <taxon>Pseudomonadota</taxon>
        <taxon>Gammaproteobacteria</taxon>
        <taxon>Pseudomonadales</taxon>
        <taxon>Pseudomonadaceae</taxon>
        <taxon>Pseudomonas</taxon>
    </lineage>
</organism>
<dbReference type="PROSITE" id="PS50883">
    <property type="entry name" value="EAL"/>
    <property type="match status" value="1"/>
</dbReference>
<dbReference type="GO" id="GO:0005886">
    <property type="term" value="C:plasma membrane"/>
    <property type="evidence" value="ECO:0007669"/>
    <property type="project" value="UniProtKB-SubCell"/>
</dbReference>
<dbReference type="NCBIfam" id="TIGR00254">
    <property type="entry name" value="GGDEF"/>
    <property type="match status" value="1"/>
</dbReference>
<dbReference type="PROSITE" id="PS50887">
    <property type="entry name" value="GGDEF"/>
    <property type="match status" value="1"/>
</dbReference>
<evidence type="ECO:0000259" key="4">
    <source>
        <dbReference type="PROSITE" id="PS50112"/>
    </source>
</evidence>
<dbReference type="Pfam" id="PF00990">
    <property type="entry name" value="GGDEF"/>
    <property type="match status" value="1"/>
</dbReference>
<dbReference type="EMBL" id="PDJN01000001">
    <property type="protein sequence ID" value="PFG71376.1"/>
    <property type="molecule type" value="Genomic_DNA"/>
</dbReference>
<evidence type="ECO:0000256" key="3">
    <source>
        <dbReference type="SAM" id="Phobius"/>
    </source>
</evidence>
<feature type="domain" description="EAL" evidence="5">
    <location>
        <begin position="613"/>
        <end position="863"/>
    </location>
</feature>
<comment type="caution">
    <text evidence="7">The sequence shown here is derived from an EMBL/GenBank/DDBJ whole genome shotgun (WGS) entry which is preliminary data.</text>
</comment>
<comment type="subcellular location">
    <subcellularLocation>
        <location evidence="2">Cell inner membrane</location>
    </subcellularLocation>
</comment>
<evidence type="ECO:0000256" key="1">
    <source>
        <dbReference type="ARBA" id="ARBA00001946"/>
    </source>
</evidence>
<dbReference type="Gene3D" id="3.20.20.450">
    <property type="entry name" value="EAL domain"/>
    <property type="match status" value="1"/>
</dbReference>
<reference evidence="7 8" key="1">
    <citation type="submission" date="2017-09" db="EMBL/GenBank/DDBJ databases">
        <authorList>
            <person name="DeBolt S."/>
            <person name="Huntemann M."/>
            <person name="Clum A."/>
            <person name="Pillay M."/>
            <person name="Palaniappan K."/>
            <person name="Varghese N."/>
            <person name="Mikhailova N."/>
            <person name="Stamatis D."/>
            <person name="Reddy T."/>
            <person name="Daum C."/>
            <person name="Shapiro N."/>
            <person name="Ivanova N."/>
            <person name="Kyrpides N."/>
            <person name="Woyke T."/>
        </authorList>
    </citation>
    <scope>NUCLEOTIDE SEQUENCE [LARGE SCALE GENOMIC DNA]</scope>
    <source>
        <strain evidence="7 8">A2-S9</strain>
    </source>
</reference>
<dbReference type="InterPro" id="IPR007892">
    <property type="entry name" value="CHASE4"/>
</dbReference>
<gene>
    <name evidence="7" type="ORF">DM05_1733</name>
</gene>
<evidence type="ECO:0000313" key="8">
    <source>
        <dbReference type="Proteomes" id="UP000221580"/>
    </source>
</evidence>
<dbReference type="SMART" id="SM00091">
    <property type="entry name" value="PAS"/>
    <property type="match status" value="1"/>
</dbReference>
<dbReference type="Pfam" id="PF00563">
    <property type="entry name" value="EAL"/>
    <property type="match status" value="1"/>
</dbReference>
<keyword evidence="3" id="KW-0812">Transmembrane</keyword>
<dbReference type="Gene3D" id="3.30.70.270">
    <property type="match status" value="1"/>
</dbReference>
<dbReference type="CDD" id="cd00130">
    <property type="entry name" value="PAS"/>
    <property type="match status" value="1"/>
</dbReference>
<evidence type="ECO:0000313" key="7">
    <source>
        <dbReference type="EMBL" id="PFG71376.1"/>
    </source>
</evidence>
<keyword evidence="3" id="KW-0472">Membrane</keyword>
<dbReference type="NCBIfam" id="TIGR00229">
    <property type="entry name" value="sensory_box"/>
    <property type="match status" value="1"/>
</dbReference>
<reference evidence="7 8" key="2">
    <citation type="submission" date="2017-10" db="EMBL/GenBank/DDBJ databases">
        <title>Bacterial endophytes that colonize and modify switchgrass growth.</title>
        <authorList>
            <person name="Debolt S."/>
        </authorList>
    </citation>
    <scope>NUCLEOTIDE SEQUENCE [LARGE SCALE GENOMIC DNA]</scope>
    <source>
        <strain evidence="7 8">A2-S9</strain>
    </source>
</reference>
<dbReference type="Pfam" id="PF05228">
    <property type="entry name" value="CHASE4"/>
    <property type="match status" value="1"/>
</dbReference>
<feature type="transmembrane region" description="Helical" evidence="3">
    <location>
        <begin position="271"/>
        <end position="294"/>
    </location>
</feature>
<feature type="domain" description="PAS" evidence="4">
    <location>
        <begin position="321"/>
        <end position="375"/>
    </location>
</feature>
<dbReference type="InterPro" id="IPR043128">
    <property type="entry name" value="Rev_trsase/Diguanyl_cyclase"/>
</dbReference>
<dbReference type="PANTHER" id="PTHR44757:SF10">
    <property type="entry name" value="MEMBRANE PROTEIN"/>
    <property type="match status" value="1"/>
</dbReference>
<dbReference type="CDD" id="cd01948">
    <property type="entry name" value="EAL"/>
    <property type="match status" value="1"/>
</dbReference>
<dbReference type="InterPro" id="IPR035965">
    <property type="entry name" value="PAS-like_dom_sf"/>
</dbReference>
<evidence type="ECO:0000259" key="5">
    <source>
        <dbReference type="PROSITE" id="PS50883"/>
    </source>
</evidence>
<dbReference type="InterPro" id="IPR000014">
    <property type="entry name" value="PAS"/>
</dbReference>
<dbReference type="Gene3D" id="3.30.450.20">
    <property type="entry name" value="PAS domain"/>
    <property type="match status" value="1"/>
</dbReference>
<comment type="cofactor">
    <cofactor evidence="1">
        <name>Mg(2+)</name>
        <dbReference type="ChEBI" id="CHEBI:18420"/>
    </cofactor>
</comment>
<feature type="domain" description="GGDEF" evidence="6">
    <location>
        <begin position="471"/>
        <end position="604"/>
    </location>
</feature>
<dbReference type="SUPFAM" id="SSF55785">
    <property type="entry name" value="PYP-like sensor domain (PAS domain)"/>
    <property type="match status" value="1"/>
</dbReference>
<dbReference type="InterPro" id="IPR029787">
    <property type="entry name" value="Nucleotide_cyclase"/>
</dbReference>
<dbReference type="SUPFAM" id="SSF55073">
    <property type="entry name" value="Nucleotide cyclase"/>
    <property type="match status" value="1"/>
</dbReference>
<dbReference type="Proteomes" id="UP000221580">
    <property type="component" value="Unassembled WGS sequence"/>
</dbReference>
<dbReference type="SMART" id="SM00052">
    <property type="entry name" value="EAL"/>
    <property type="match status" value="1"/>
</dbReference>
<dbReference type="PANTHER" id="PTHR44757">
    <property type="entry name" value="DIGUANYLATE CYCLASE DGCP"/>
    <property type="match status" value="1"/>
</dbReference>
<sequence length="879" mass="96214">MTCSDVLRETMPNSLAPIVRTLSDRSSLSLARTSLFNFVALLALVFAAAAYSLVYLAHELDHSEQQESAFYTRKAVQSLEKSLRVTVKDYAFWSDAYKHLHMTVDSDWAYARGNVGATLYQDFGFQGLFVVDNDNGTVYSVIKGELQSIELSQWLDQPLTEIIEQARAGAENETPVTAFINVRGSPALVAAAAITPGTDPTVVPDGRPASVLIFVDVLNSAKLHAIGDEFGVGKLHVATPDDIGQTLVFPLGDNGAAGSLHWEPARPGLRLMGVGLPLLGLAALLVCLMTWVILRRTTAAALALDASHTSLLDSQAALATSEARFRDVVEASSDWVWEIDAGWRFIYLSERFESVTGLTRQAWLGAAMSDLLDTEADLLSQWLSTPGRRVDISVQCRYIDAQGQERTTRLSAREMPCGGFRGTATDVTEEVEARRRIEYLSQHDALTGLPNRTRLQAFLDGKLKALPGTEQPLVMLSLDLDRFKPVNDLLGHAAGDRVLNQVSARLAACVRHGDLVARVGGDEFVLILSDAGSQDEVESLCLRLIESIEQAIKIDEQEVFISASIGIALAPTDARDATELLRYADIALYEAKAAGRNTWRFYSGDMNTRIIERRRLESDLRFAIKHAELRLHFQPRYRIADGQMVGAEALVRWQHPVRGLIAPDTFIPIAEESGLILALSDWVLATACACAAQWPDTLFVSVNLSPTEFKRGNLVERVRHALDASGIDPARLEVEMTESVMLEDAVGALEVMRTLKQLGIRIAMDDFGTGYSSLSYLRAFPFDGLKIDRSFLTRLEESEDDKAIIQAIVGLGRALALTVTAEGIETAEHLAMLKSVACEEGQGYFLSRPLDIDAFNGLLDDYCADVSGKNDSGSCQTVS</sequence>
<dbReference type="GO" id="GO:0003824">
    <property type="term" value="F:catalytic activity"/>
    <property type="evidence" value="ECO:0007669"/>
    <property type="project" value="UniProtKB-ARBA"/>
</dbReference>